<accession>A0ABS4J281</accession>
<dbReference type="Proteomes" id="UP001519287">
    <property type="component" value="Unassembled WGS sequence"/>
</dbReference>
<comment type="caution">
    <text evidence="1">The sequence shown here is derived from an EMBL/GenBank/DDBJ whole genome shotgun (WGS) entry which is preliminary data.</text>
</comment>
<proteinExistence type="predicted"/>
<organism evidence="1 2">
    <name type="scientific">Paenibacillus eucommiae</name>
    <dbReference type="NCBI Taxonomy" id="1355755"/>
    <lineage>
        <taxon>Bacteria</taxon>
        <taxon>Bacillati</taxon>
        <taxon>Bacillota</taxon>
        <taxon>Bacilli</taxon>
        <taxon>Bacillales</taxon>
        <taxon>Paenibacillaceae</taxon>
        <taxon>Paenibacillus</taxon>
    </lineage>
</organism>
<keyword evidence="2" id="KW-1185">Reference proteome</keyword>
<dbReference type="RefSeq" id="WP_209975141.1">
    <property type="nucleotide sequence ID" value="NZ_JAGGLB010000018.1"/>
</dbReference>
<protein>
    <submittedName>
        <fullName evidence="1">Uncharacterized protein</fullName>
    </submittedName>
</protein>
<gene>
    <name evidence="1" type="ORF">J2Z66_004982</name>
</gene>
<sequence>MDLRPVIEQTNQYYEEDQLLMIGQCLRFWPAYEYLKEVVEISSDMGYYREIKYFAEHVAKRSPMLIATPESTMLTIALIEKEILSANEQGKWIDDQRLLARYYETAKRLVDYFIFTPLRMIFGEMCTEKIKYFLSA</sequence>
<evidence type="ECO:0000313" key="2">
    <source>
        <dbReference type="Proteomes" id="UP001519287"/>
    </source>
</evidence>
<dbReference type="EMBL" id="JAGGLB010000018">
    <property type="protein sequence ID" value="MBP1993361.1"/>
    <property type="molecule type" value="Genomic_DNA"/>
</dbReference>
<reference evidence="1 2" key="1">
    <citation type="submission" date="2021-03" db="EMBL/GenBank/DDBJ databases">
        <title>Genomic Encyclopedia of Type Strains, Phase IV (KMG-IV): sequencing the most valuable type-strain genomes for metagenomic binning, comparative biology and taxonomic classification.</title>
        <authorList>
            <person name="Goeker M."/>
        </authorList>
    </citation>
    <scope>NUCLEOTIDE SEQUENCE [LARGE SCALE GENOMIC DNA]</scope>
    <source>
        <strain evidence="1 2">DSM 26048</strain>
    </source>
</reference>
<name>A0ABS4J281_9BACL</name>
<evidence type="ECO:0000313" key="1">
    <source>
        <dbReference type="EMBL" id="MBP1993361.1"/>
    </source>
</evidence>